<accession>A0A286A7J8</accession>
<sequence>MSIIPKQSAEVFEILSKGQFICSNSTKDYIRKLYLAISEDFDAYYEYFAGINMILEEGDEFYHFVRSEARAEVERKLEIVMKWIDVIDFLKTFDISFGSGMRFRAADILARLSVDADLKSKLEGLKKYTSGKDKHSDIMEKVLDMLEKDNFIEIENDISQEYKTLASFAYLEKLVLIINIPEEIQNEIPQ</sequence>
<reference evidence="2" key="1">
    <citation type="submission" date="2017-09" db="EMBL/GenBank/DDBJ databases">
        <authorList>
            <person name="Varghese N."/>
            <person name="Submissions S."/>
        </authorList>
    </citation>
    <scope>NUCLEOTIDE SEQUENCE [LARGE SCALE GENOMIC DNA]</scope>
    <source>
        <strain evidence="2">CGMCC 1.12803</strain>
    </source>
</reference>
<dbReference type="RefSeq" id="WP_097132542.1">
    <property type="nucleotide sequence ID" value="NZ_OCMT01000003.1"/>
</dbReference>
<dbReference type="Pfam" id="PF21980">
    <property type="entry name" value="MksE"/>
    <property type="match status" value="1"/>
</dbReference>
<dbReference type="Proteomes" id="UP000219281">
    <property type="component" value="Unassembled WGS sequence"/>
</dbReference>
<dbReference type="OrthoDB" id="9808028at2"/>
<organism evidence="1 2">
    <name type="scientific">Pedobacter xixiisoli</name>
    <dbReference type="NCBI Taxonomy" id="1476464"/>
    <lineage>
        <taxon>Bacteria</taxon>
        <taxon>Pseudomonadati</taxon>
        <taxon>Bacteroidota</taxon>
        <taxon>Sphingobacteriia</taxon>
        <taxon>Sphingobacteriales</taxon>
        <taxon>Sphingobacteriaceae</taxon>
        <taxon>Pedobacter</taxon>
    </lineage>
</organism>
<proteinExistence type="predicted"/>
<protein>
    <submittedName>
        <fullName evidence="1">Uncharacterized protein</fullName>
    </submittedName>
</protein>
<evidence type="ECO:0000313" key="2">
    <source>
        <dbReference type="Proteomes" id="UP000219281"/>
    </source>
</evidence>
<dbReference type="EMBL" id="OCMT01000003">
    <property type="protein sequence ID" value="SOD17811.1"/>
    <property type="molecule type" value="Genomic_DNA"/>
</dbReference>
<name>A0A286A7J8_9SPHI</name>
<gene>
    <name evidence="1" type="ORF">SAMN06297358_2699</name>
</gene>
<dbReference type="AlphaFoldDB" id="A0A286A7J8"/>
<keyword evidence="2" id="KW-1185">Reference proteome</keyword>
<dbReference type="InterPro" id="IPR053841">
    <property type="entry name" value="MksE"/>
</dbReference>
<evidence type="ECO:0000313" key="1">
    <source>
        <dbReference type="EMBL" id="SOD17811.1"/>
    </source>
</evidence>